<evidence type="ECO:0000256" key="4">
    <source>
        <dbReference type="ARBA" id="ARBA00022741"/>
    </source>
</evidence>
<keyword evidence="9" id="KW-1185">Reference proteome</keyword>
<organism evidence="8 9">
    <name type="scientific">Rugosibacter aromaticivorans</name>
    <dbReference type="NCBI Taxonomy" id="1565605"/>
    <lineage>
        <taxon>Bacteria</taxon>
        <taxon>Pseudomonadati</taxon>
        <taxon>Pseudomonadota</taxon>
        <taxon>Betaproteobacteria</taxon>
        <taxon>Nitrosomonadales</taxon>
        <taxon>Sterolibacteriaceae</taxon>
        <taxon>Rugosibacter</taxon>
    </lineage>
</organism>
<keyword evidence="2 8" id="KW-0808">Transferase</keyword>
<dbReference type="CDD" id="cd03695">
    <property type="entry name" value="CysN_NodQ_II"/>
    <property type="match status" value="1"/>
</dbReference>
<evidence type="ECO:0000256" key="5">
    <source>
        <dbReference type="ARBA" id="ARBA00022840"/>
    </source>
</evidence>
<dbReference type="PROSITE" id="PS51722">
    <property type="entry name" value="G_TR_2"/>
    <property type="match status" value="1"/>
</dbReference>
<dbReference type="GO" id="GO:0003924">
    <property type="term" value="F:GTPase activity"/>
    <property type="evidence" value="ECO:0007669"/>
    <property type="project" value="InterPro"/>
</dbReference>
<keyword evidence="4" id="KW-0547">Nucleotide-binding</keyword>
<dbReference type="NCBIfam" id="TIGR02034">
    <property type="entry name" value="CysN"/>
    <property type="match status" value="1"/>
</dbReference>
<dbReference type="NCBIfam" id="NF003478">
    <property type="entry name" value="PRK05124.1"/>
    <property type="match status" value="1"/>
</dbReference>
<sequence>MSAIDHLPETDTGLLRFLTCGSVDDGKSTLIGRLLFDTKTILADTLSAIERTSHRRGLDAVDLSLLTDGLQAEREQGITIDVAYRYFSTGTRKYIIADAPGHEQYTRNMVTAASTANLAIILIDARKGILTQTRRHSYLAHLMGIPHIVVAINKMDLVDYDQTVFERIHTDYLAFATQLGIKDIHFIPMSALKGDMVVDRGEQMAWYSGPTLLDVLETAPTAHSETDEHFRFPVQFVCRPHKADDAELHDFRGFMGRVESGSIGIGDAVTVLPSGKQTRVKDIRVLDRSFPRAYAEQSITLLLEDEIDISRGDMIVQPEKSALVTRQIDAMVCWLAETPLDLQRKYLIRQTTRESKAVIAGIGFRVDINTLDHISVERLEMNDIANISLRLAQPLSVDAYTKNRATGAFIIIDESTNNTVAAGMIL</sequence>
<name>A0A0C5J1N7_9PROT</name>
<dbReference type="KEGG" id="rbu:PG1C_12425"/>
<accession>A0A0C5J1N7</accession>
<dbReference type="PRINTS" id="PR00315">
    <property type="entry name" value="ELONGATNFCT"/>
</dbReference>
<dbReference type="InterPro" id="IPR011779">
    <property type="entry name" value="SO4_adenylTrfase_lsu"/>
</dbReference>
<dbReference type="PATRIC" id="fig|1565605.3.peg.2635"/>
<evidence type="ECO:0000256" key="1">
    <source>
        <dbReference type="ARBA" id="ARBA00012391"/>
    </source>
</evidence>
<dbReference type="InterPro" id="IPR009001">
    <property type="entry name" value="Transl_elong_EF1A/Init_IF2_C"/>
</dbReference>
<dbReference type="PANTHER" id="PTHR23115">
    <property type="entry name" value="TRANSLATION FACTOR"/>
    <property type="match status" value="1"/>
</dbReference>
<dbReference type="SUPFAM" id="SSF50447">
    <property type="entry name" value="Translation proteins"/>
    <property type="match status" value="1"/>
</dbReference>
<dbReference type="SUPFAM" id="SSF50465">
    <property type="entry name" value="EF-Tu/eEF-1alpha/eIF2-gamma C-terminal domain"/>
    <property type="match status" value="1"/>
</dbReference>
<dbReference type="PROSITE" id="PS00301">
    <property type="entry name" value="G_TR_1"/>
    <property type="match status" value="1"/>
</dbReference>
<dbReference type="GO" id="GO:0004781">
    <property type="term" value="F:sulfate adenylyltransferase (ATP) activity"/>
    <property type="evidence" value="ECO:0007669"/>
    <property type="project" value="UniProtKB-EC"/>
</dbReference>
<dbReference type="InterPro" id="IPR044139">
    <property type="entry name" value="CysN_NoDQ_III"/>
</dbReference>
<dbReference type="InterPro" id="IPR027417">
    <property type="entry name" value="P-loop_NTPase"/>
</dbReference>
<dbReference type="InterPro" id="IPR000795">
    <property type="entry name" value="T_Tr_GTP-bd_dom"/>
</dbReference>
<dbReference type="InterPro" id="IPR044138">
    <property type="entry name" value="CysN_II"/>
</dbReference>
<dbReference type="Pfam" id="PF00009">
    <property type="entry name" value="GTP_EFTU"/>
    <property type="match status" value="1"/>
</dbReference>
<protein>
    <recommendedName>
        <fullName evidence="1">sulfate adenylyltransferase</fullName>
        <ecNumber evidence="1">2.7.7.4</ecNumber>
    </recommendedName>
</protein>
<dbReference type="HOGENOM" id="CLU_007265_5_2_4"/>
<dbReference type="RefSeq" id="WP_202635099.1">
    <property type="nucleotide sequence ID" value="NZ_CP010554.1"/>
</dbReference>
<dbReference type="GO" id="GO:0005525">
    <property type="term" value="F:GTP binding"/>
    <property type="evidence" value="ECO:0007669"/>
    <property type="project" value="UniProtKB-KW"/>
</dbReference>
<dbReference type="InterPro" id="IPR050100">
    <property type="entry name" value="TRAFAC_GTPase_members"/>
</dbReference>
<dbReference type="SUPFAM" id="SSF52540">
    <property type="entry name" value="P-loop containing nucleoside triphosphate hydrolases"/>
    <property type="match status" value="1"/>
</dbReference>
<keyword evidence="6" id="KW-0342">GTP-binding</keyword>
<dbReference type="InterPro" id="IPR009000">
    <property type="entry name" value="Transl_B-barrel_sf"/>
</dbReference>
<dbReference type="InterPro" id="IPR031157">
    <property type="entry name" value="G_TR_CS"/>
</dbReference>
<feature type="domain" description="Tr-type G" evidence="7">
    <location>
        <begin position="12"/>
        <end position="223"/>
    </location>
</feature>
<dbReference type="InterPro" id="IPR054696">
    <property type="entry name" value="GTP-eEF1A_C"/>
</dbReference>
<evidence type="ECO:0000256" key="6">
    <source>
        <dbReference type="ARBA" id="ARBA00023134"/>
    </source>
</evidence>
<evidence type="ECO:0000256" key="2">
    <source>
        <dbReference type="ARBA" id="ARBA00022679"/>
    </source>
</evidence>
<dbReference type="AlphaFoldDB" id="A0A0C5J1N7"/>
<dbReference type="Gene3D" id="2.40.30.10">
    <property type="entry name" value="Translation factors"/>
    <property type="match status" value="2"/>
</dbReference>
<dbReference type="CDD" id="cd04166">
    <property type="entry name" value="CysN_ATPS"/>
    <property type="match status" value="1"/>
</dbReference>
<dbReference type="CDD" id="cd04095">
    <property type="entry name" value="CysN_NoDQ_III"/>
    <property type="match status" value="1"/>
</dbReference>
<dbReference type="Proteomes" id="UP000061603">
    <property type="component" value="Chromosome"/>
</dbReference>
<keyword evidence="3 8" id="KW-0548">Nucleotidyltransferase</keyword>
<dbReference type="FunFam" id="3.40.50.300:FF:000119">
    <property type="entry name" value="Sulfate adenylyltransferase subunit 1"/>
    <property type="match status" value="1"/>
</dbReference>
<dbReference type="InterPro" id="IPR041757">
    <property type="entry name" value="CysN_GTP-bd"/>
</dbReference>
<evidence type="ECO:0000256" key="3">
    <source>
        <dbReference type="ARBA" id="ARBA00022695"/>
    </source>
</evidence>
<dbReference type="EMBL" id="CP010554">
    <property type="protein sequence ID" value="AJP49012.1"/>
    <property type="molecule type" value="Genomic_DNA"/>
</dbReference>
<dbReference type="Pfam" id="PF22594">
    <property type="entry name" value="GTP-eEF1A_C"/>
    <property type="match status" value="1"/>
</dbReference>
<reference evidence="8 9" key="1">
    <citation type="journal article" date="2015" name="Genome Announc.">
        <title>Complete Genome Sequence of a Novel Bacterium within the Family Rhodocyclaceae That Degrades Polycyclic Aromatic Hydrocarbons.</title>
        <authorList>
            <person name="Singleton D.R."/>
            <person name="Dickey A.N."/>
            <person name="Scholl E.H."/>
            <person name="Wright F.A."/>
            <person name="Aitken M.D."/>
        </authorList>
    </citation>
    <scope>NUCLEOTIDE SEQUENCE [LARGE SCALE GENOMIC DNA]</scope>
    <source>
        <strain evidence="9">PG1-Ca6</strain>
    </source>
</reference>
<evidence type="ECO:0000313" key="8">
    <source>
        <dbReference type="EMBL" id="AJP49012.1"/>
    </source>
</evidence>
<proteinExistence type="predicted"/>
<gene>
    <name evidence="8" type="ORF">PG1C_12425</name>
</gene>
<dbReference type="STRING" id="1565605.PG1C_12425"/>
<dbReference type="EC" id="2.7.7.4" evidence="1"/>
<dbReference type="Gene3D" id="3.40.50.300">
    <property type="entry name" value="P-loop containing nucleotide triphosphate hydrolases"/>
    <property type="match status" value="1"/>
</dbReference>
<evidence type="ECO:0000259" key="7">
    <source>
        <dbReference type="PROSITE" id="PS51722"/>
    </source>
</evidence>
<dbReference type="GO" id="GO:0005524">
    <property type="term" value="F:ATP binding"/>
    <property type="evidence" value="ECO:0007669"/>
    <property type="project" value="UniProtKB-KW"/>
</dbReference>
<dbReference type="GO" id="GO:0006790">
    <property type="term" value="P:sulfur compound metabolic process"/>
    <property type="evidence" value="ECO:0007669"/>
    <property type="project" value="InterPro"/>
</dbReference>
<keyword evidence="5" id="KW-0067">ATP-binding</keyword>
<evidence type="ECO:0000313" key="9">
    <source>
        <dbReference type="Proteomes" id="UP000061603"/>
    </source>
</evidence>